<comment type="caution">
    <text evidence="3">The sequence shown here is derived from an EMBL/GenBank/DDBJ whole genome shotgun (WGS) entry which is preliminary data.</text>
</comment>
<dbReference type="Proteomes" id="UP001604336">
    <property type="component" value="Unassembled WGS sequence"/>
</dbReference>
<dbReference type="AlphaFoldDB" id="A0ABD1PQN9"/>
<reference evidence="4" key="1">
    <citation type="submission" date="2024-07" db="EMBL/GenBank/DDBJ databases">
        <title>Two chromosome-level genome assemblies of Korean endemic species Abeliophyllum distichum and Forsythia ovata (Oleaceae).</title>
        <authorList>
            <person name="Jang H."/>
        </authorList>
    </citation>
    <scope>NUCLEOTIDE SEQUENCE [LARGE SCALE GENOMIC DNA]</scope>
</reference>
<organism evidence="3 4">
    <name type="scientific">Abeliophyllum distichum</name>
    <dbReference type="NCBI Taxonomy" id="126358"/>
    <lineage>
        <taxon>Eukaryota</taxon>
        <taxon>Viridiplantae</taxon>
        <taxon>Streptophyta</taxon>
        <taxon>Embryophyta</taxon>
        <taxon>Tracheophyta</taxon>
        <taxon>Spermatophyta</taxon>
        <taxon>Magnoliopsida</taxon>
        <taxon>eudicotyledons</taxon>
        <taxon>Gunneridae</taxon>
        <taxon>Pentapetalae</taxon>
        <taxon>asterids</taxon>
        <taxon>lamiids</taxon>
        <taxon>Lamiales</taxon>
        <taxon>Oleaceae</taxon>
        <taxon>Forsythieae</taxon>
        <taxon>Abeliophyllum</taxon>
    </lineage>
</organism>
<name>A0ABD1PQN9_9LAMI</name>
<accession>A0ABD1PQN9</accession>
<evidence type="ECO:0000313" key="4">
    <source>
        <dbReference type="Proteomes" id="UP001604336"/>
    </source>
</evidence>
<evidence type="ECO:0000313" key="3">
    <source>
        <dbReference type="EMBL" id="KAL2466228.1"/>
    </source>
</evidence>
<feature type="compositionally biased region" description="Polar residues" evidence="1">
    <location>
        <begin position="159"/>
        <end position="169"/>
    </location>
</feature>
<protein>
    <submittedName>
        <fullName evidence="3">Retrotrans gag domain-containing protein</fullName>
    </submittedName>
</protein>
<dbReference type="Pfam" id="PF03732">
    <property type="entry name" value="Retrotrans_gag"/>
    <property type="match status" value="1"/>
</dbReference>
<evidence type="ECO:0000256" key="1">
    <source>
        <dbReference type="SAM" id="MobiDB-lite"/>
    </source>
</evidence>
<evidence type="ECO:0000259" key="2">
    <source>
        <dbReference type="Pfam" id="PF03732"/>
    </source>
</evidence>
<dbReference type="EMBL" id="JBFOLK010000013">
    <property type="protein sequence ID" value="KAL2466228.1"/>
    <property type="molecule type" value="Genomic_DNA"/>
</dbReference>
<dbReference type="PANTHER" id="PTHR34482">
    <property type="entry name" value="DNA DAMAGE-INDUCIBLE PROTEIN 1-LIKE"/>
    <property type="match status" value="1"/>
</dbReference>
<gene>
    <name evidence="3" type="ORF">Adt_42079</name>
</gene>
<feature type="domain" description="Retrotransposon gag" evidence="2">
    <location>
        <begin position="2"/>
        <end position="93"/>
    </location>
</feature>
<dbReference type="InterPro" id="IPR005162">
    <property type="entry name" value="Retrotrans_gag_dom"/>
</dbReference>
<feature type="region of interest" description="Disordered" evidence="1">
    <location>
        <begin position="129"/>
        <end position="175"/>
    </location>
</feature>
<sequence>MLQGDAYDWWLMVQYQHEKDTRPFTRKIFTEAFNNKYFPKSLRQHKVRKFINLEQGSQIVTEYEAEFVHLEKFSPDLVATEERRAKHFEQGLRSRIKQAVISFKLMTYREVVSKSFLVQRAQILDKEENKTQPSGYKFNGGNSRTQFWKNNGQKRRNDQGNNKGHYQNKQPRKTY</sequence>
<keyword evidence="4" id="KW-1185">Reference proteome</keyword>
<feature type="compositionally biased region" description="Polar residues" evidence="1">
    <location>
        <begin position="140"/>
        <end position="151"/>
    </location>
</feature>
<dbReference type="PANTHER" id="PTHR34482:SF49">
    <property type="entry name" value="RETROTRANSPOSON GAG DOMAIN-CONTAINING PROTEIN"/>
    <property type="match status" value="1"/>
</dbReference>
<proteinExistence type="predicted"/>